<evidence type="ECO:0000256" key="1">
    <source>
        <dbReference type="ARBA" id="ARBA00004496"/>
    </source>
</evidence>
<organism evidence="5 6">
    <name type="scientific">Athene cunicularia</name>
    <name type="common">Burrowing owl</name>
    <name type="synonym">Speotyto cunicularia</name>
    <dbReference type="NCBI Taxonomy" id="194338"/>
    <lineage>
        <taxon>Eukaryota</taxon>
        <taxon>Metazoa</taxon>
        <taxon>Chordata</taxon>
        <taxon>Craniata</taxon>
        <taxon>Vertebrata</taxon>
        <taxon>Euteleostomi</taxon>
        <taxon>Archelosauria</taxon>
        <taxon>Archosauria</taxon>
        <taxon>Dinosauria</taxon>
        <taxon>Saurischia</taxon>
        <taxon>Theropoda</taxon>
        <taxon>Coelurosauria</taxon>
        <taxon>Aves</taxon>
        <taxon>Neognathae</taxon>
        <taxon>Neoaves</taxon>
        <taxon>Telluraves</taxon>
        <taxon>Strigiformes</taxon>
        <taxon>Strigidae</taxon>
        <taxon>Athene</taxon>
    </lineage>
</organism>
<dbReference type="InterPro" id="IPR001715">
    <property type="entry name" value="CH_dom"/>
</dbReference>
<evidence type="ECO:0000313" key="5">
    <source>
        <dbReference type="Ensembl" id="ENSACUP00000017603.1"/>
    </source>
</evidence>
<dbReference type="Ensembl" id="ENSACUT00000018778.1">
    <property type="protein sequence ID" value="ENSACUP00000017603.1"/>
    <property type="gene ID" value="ENSACUG00000011819.1"/>
</dbReference>
<feature type="domain" description="Calponin-homology (CH)" evidence="4">
    <location>
        <begin position="12"/>
        <end position="132"/>
    </location>
</feature>
<dbReference type="Gene3D" id="1.10.418.10">
    <property type="entry name" value="Calponin-like domain"/>
    <property type="match status" value="1"/>
</dbReference>
<protein>
    <recommendedName>
        <fullName evidence="4">Calponin-homology (CH) domain-containing protein</fullName>
    </recommendedName>
</protein>
<dbReference type="PANTHER" id="PTHR18947:SF30">
    <property type="entry name" value="GIRDIN"/>
    <property type="match status" value="1"/>
</dbReference>
<dbReference type="GO" id="GO:0051959">
    <property type="term" value="F:dynein light intermediate chain binding"/>
    <property type="evidence" value="ECO:0007669"/>
    <property type="project" value="TreeGrafter"/>
</dbReference>
<dbReference type="Proteomes" id="UP000472269">
    <property type="component" value="Unplaced"/>
</dbReference>
<dbReference type="Pfam" id="PF19047">
    <property type="entry name" value="HOOK_N"/>
    <property type="match status" value="1"/>
</dbReference>
<reference evidence="5" key="2">
    <citation type="submission" date="2025-09" db="UniProtKB">
        <authorList>
            <consortium name="Ensembl"/>
        </authorList>
    </citation>
    <scope>IDENTIFICATION</scope>
</reference>
<keyword evidence="3" id="KW-0175">Coiled coil</keyword>
<keyword evidence="2" id="KW-0963">Cytoplasm</keyword>
<accession>A0A663N222</accession>
<comment type="subcellular location">
    <subcellularLocation>
        <location evidence="1">Cytoplasm</location>
    </subcellularLocation>
</comment>
<dbReference type="GO" id="GO:0008017">
    <property type="term" value="F:microtubule binding"/>
    <property type="evidence" value="ECO:0007669"/>
    <property type="project" value="TreeGrafter"/>
</dbReference>
<dbReference type="OMA" id="EVENLCC"/>
<dbReference type="AlphaFoldDB" id="A0A663N222"/>
<evidence type="ECO:0000259" key="4">
    <source>
        <dbReference type="PROSITE" id="PS50021"/>
    </source>
</evidence>
<sequence>MENEIFTPLLEQFMSSPLVTWVKTFGPLAGGNGTNLEEYVALVDGVFLNEVMLQINPKSANQRINKKVNNDASLRIQNLSILVKQIKTYYQENLQQLIMMSLPNVLIIGKNPFSGPCLTKMCSVQSSALAVIRIYTETKCISQQPVSH</sequence>
<keyword evidence="6" id="KW-1185">Reference proteome</keyword>
<evidence type="ECO:0000256" key="3">
    <source>
        <dbReference type="ARBA" id="ARBA00023054"/>
    </source>
</evidence>
<dbReference type="PROSITE" id="PS50021">
    <property type="entry name" value="CH"/>
    <property type="match status" value="1"/>
</dbReference>
<dbReference type="SUPFAM" id="SSF116907">
    <property type="entry name" value="Hook domain"/>
    <property type="match status" value="1"/>
</dbReference>
<proteinExistence type="predicted"/>
<dbReference type="InterPro" id="IPR043936">
    <property type="entry name" value="HOOK_N"/>
</dbReference>
<evidence type="ECO:0000313" key="6">
    <source>
        <dbReference type="Proteomes" id="UP000472269"/>
    </source>
</evidence>
<reference evidence="5" key="1">
    <citation type="submission" date="2025-08" db="UniProtKB">
        <authorList>
            <consortium name="Ensembl"/>
        </authorList>
    </citation>
    <scope>IDENTIFICATION</scope>
</reference>
<name>A0A663N222_ATHCN</name>
<dbReference type="GO" id="GO:0005737">
    <property type="term" value="C:cytoplasm"/>
    <property type="evidence" value="ECO:0007669"/>
    <property type="project" value="UniProtKB-SubCell"/>
</dbReference>
<dbReference type="InterPro" id="IPR036872">
    <property type="entry name" value="CH_dom_sf"/>
</dbReference>
<dbReference type="PANTHER" id="PTHR18947">
    <property type="entry name" value="HOOK PROTEINS"/>
    <property type="match status" value="1"/>
</dbReference>
<dbReference type="GO" id="GO:0030705">
    <property type="term" value="P:cytoskeleton-dependent intracellular transport"/>
    <property type="evidence" value="ECO:0007669"/>
    <property type="project" value="InterPro"/>
</dbReference>
<dbReference type="GO" id="GO:0005813">
    <property type="term" value="C:centrosome"/>
    <property type="evidence" value="ECO:0007669"/>
    <property type="project" value="TreeGrafter"/>
</dbReference>
<dbReference type="GO" id="GO:0031122">
    <property type="term" value="P:cytoplasmic microtubule organization"/>
    <property type="evidence" value="ECO:0007669"/>
    <property type="project" value="TreeGrafter"/>
</dbReference>
<evidence type="ECO:0000256" key="2">
    <source>
        <dbReference type="ARBA" id="ARBA00022490"/>
    </source>
</evidence>